<dbReference type="AlphaFoldDB" id="A0A1I4DVT1"/>
<feature type="compositionally biased region" description="Low complexity" evidence="1">
    <location>
        <begin position="1"/>
        <end position="13"/>
    </location>
</feature>
<accession>A0A1I4DVT1</accession>
<organism evidence="2 3">
    <name type="scientific">Neomesorhizobium albiziae</name>
    <dbReference type="NCBI Taxonomy" id="335020"/>
    <lineage>
        <taxon>Bacteria</taxon>
        <taxon>Pseudomonadati</taxon>
        <taxon>Pseudomonadota</taxon>
        <taxon>Alphaproteobacteria</taxon>
        <taxon>Hyphomicrobiales</taxon>
        <taxon>Phyllobacteriaceae</taxon>
        <taxon>Neomesorhizobium</taxon>
    </lineage>
</organism>
<gene>
    <name evidence="2" type="ORF">SAMN04488498_1204</name>
</gene>
<dbReference type="RefSeq" id="WP_188130529.1">
    <property type="nucleotide sequence ID" value="NZ_BSPE01000046.1"/>
</dbReference>
<reference evidence="2 3" key="1">
    <citation type="submission" date="2016-10" db="EMBL/GenBank/DDBJ databases">
        <authorList>
            <person name="Varghese N."/>
            <person name="Submissions S."/>
        </authorList>
    </citation>
    <scope>NUCLEOTIDE SEQUENCE [LARGE SCALE GENOMIC DNA]</scope>
    <source>
        <strain evidence="2 3">DSM 21822</strain>
    </source>
</reference>
<sequence length="136" mass="14328">MIELAAQAAAGALPDEEAPEETQDEGSPMGETDEGALAAMKPLPDESAQTWRARIGGMLTRQTNMVLRRAAAGHPLDRRQVAALSTMVQLTERIAALAGDRIVYLARELAGQILVEHGMSEGAARAAVAVPVLSTK</sequence>
<evidence type="ECO:0000313" key="3">
    <source>
        <dbReference type="Proteomes" id="UP000323300"/>
    </source>
</evidence>
<feature type="region of interest" description="Disordered" evidence="1">
    <location>
        <begin position="1"/>
        <end position="36"/>
    </location>
</feature>
<name>A0A1I4DVT1_9HYPH</name>
<feature type="compositionally biased region" description="Acidic residues" evidence="1">
    <location>
        <begin position="14"/>
        <end position="24"/>
    </location>
</feature>
<evidence type="ECO:0000313" key="2">
    <source>
        <dbReference type="EMBL" id="SFK97133.1"/>
    </source>
</evidence>
<proteinExistence type="predicted"/>
<keyword evidence="3" id="KW-1185">Reference proteome</keyword>
<dbReference type="EMBL" id="FOSL01000020">
    <property type="protein sequence ID" value="SFK97133.1"/>
    <property type="molecule type" value="Genomic_DNA"/>
</dbReference>
<protein>
    <submittedName>
        <fullName evidence="2">Uncharacterized protein</fullName>
    </submittedName>
</protein>
<dbReference type="Proteomes" id="UP000323300">
    <property type="component" value="Unassembled WGS sequence"/>
</dbReference>
<evidence type="ECO:0000256" key="1">
    <source>
        <dbReference type="SAM" id="MobiDB-lite"/>
    </source>
</evidence>